<organism evidence="2 3">
    <name type="scientific">Novacetimonas pomaceti</name>
    <dbReference type="NCBI Taxonomy" id="2021998"/>
    <lineage>
        <taxon>Bacteria</taxon>
        <taxon>Pseudomonadati</taxon>
        <taxon>Pseudomonadota</taxon>
        <taxon>Alphaproteobacteria</taxon>
        <taxon>Acetobacterales</taxon>
        <taxon>Acetobacteraceae</taxon>
        <taxon>Novacetimonas</taxon>
    </lineage>
</organism>
<evidence type="ECO:0000313" key="3">
    <source>
        <dbReference type="Proteomes" id="UP000248116"/>
    </source>
</evidence>
<feature type="transmembrane region" description="Helical" evidence="1">
    <location>
        <begin position="405"/>
        <end position="422"/>
    </location>
</feature>
<sequence length="489" mass="52776">MTRETLRTRMGWLHAWVGFVCGLALVCIFATGTLAVFDTEITRWMQPEIPALANAQPTDIALDRASRMVRDQQARGMPAFLVLPSARSSVLEILHYDGHEFVGDILDPRTGATIPARATAGGKFFYDFHYSLRGGGVIGVGLVNVLGTGLLVAVGAGIVIHLRALLPDLVMLRLSVSRIRSWLDAHLLAGVLFLPFTVMMGYTGVLVHADRILPATPLATIFRHDAAPARLPSAFPSALSPVPPLRPLLETARLRLGGRDCGFILFSPDRLGVFASDASGPFMTRDHVDFGLPDGRVLGTTITRGPVATTLQLMHGLHYARFLPLSLRWLYFVSGLCSTAAIASGMVLFLMKRRRKSGHRAAFRIAEGLCIATITGLPVGILSFLWGNRLLPATLTGREMLEIDVFFFIWAVCGLHGIIRSCTTSPLSGWREQLVATAALGCGLPLLDAVGDATAWRQWSGIHAGIDGMGALFGVVAACVARHMKDRAA</sequence>
<dbReference type="InterPro" id="IPR005625">
    <property type="entry name" value="PepSY-ass_TM"/>
</dbReference>
<protein>
    <recommendedName>
        <fullName evidence="4">PepSY domain-containing protein</fullName>
    </recommendedName>
</protein>
<name>A0ABX5P5P3_9PROT</name>
<feature type="transmembrane region" description="Helical" evidence="1">
    <location>
        <begin position="434"/>
        <end position="456"/>
    </location>
</feature>
<keyword evidence="1" id="KW-1133">Transmembrane helix</keyword>
<dbReference type="Proteomes" id="UP000248116">
    <property type="component" value="Unassembled WGS sequence"/>
</dbReference>
<evidence type="ECO:0000313" key="2">
    <source>
        <dbReference type="EMBL" id="PYD49110.1"/>
    </source>
</evidence>
<dbReference type="Pfam" id="PF03929">
    <property type="entry name" value="PepSY_TM"/>
    <property type="match status" value="1"/>
</dbReference>
<feature type="transmembrane region" description="Helical" evidence="1">
    <location>
        <begin position="462"/>
        <end position="481"/>
    </location>
</feature>
<gene>
    <name evidence="2" type="ORF">C3920_01110</name>
</gene>
<evidence type="ECO:0000256" key="1">
    <source>
        <dbReference type="SAM" id="Phobius"/>
    </source>
</evidence>
<keyword evidence="3" id="KW-1185">Reference proteome</keyword>
<reference evidence="2 3" key="1">
    <citation type="submission" date="2018-02" db="EMBL/GenBank/DDBJ databases">
        <authorList>
            <person name="Skraban J."/>
            <person name="Trcek J."/>
        </authorList>
    </citation>
    <scope>NUCLEOTIDE SEQUENCE [LARGE SCALE GENOMIC DNA]</scope>
    <source>
        <strain evidence="2 3">AV446</strain>
    </source>
</reference>
<dbReference type="RefSeq" id="WP_110559259.1">
    <property type="nucleotide sequence ID" value="NZ_PRCW01000012.1"/>
</dbReference>
<dbReference type="EMBL" id="PRCW01000012">
    <property type="protein sequence ID" value="PYD49110.1"/>
    <property type="molecule type" value="Genomic_DNA"/>
</dbReference>
<feature type="transmembrane region" description="Helical" evidence="1">
    <location>
        <begin position="362"/>
        <end position="385"/>
    </location>
</feature>
<feature type="transmembrane region" description="Helical" evidence="1">
    <location>
        <begin position="187"/>
        <end position="209"/>
    </location>
</feature>
<feature type="transmembrane region" description="Helical" evidence="1">
    <location>
        <begin position="12"/>
        <end position="37"/>
    </location>
</feature>
<keyword evidence="1" id="KW-0472">Membrane</keyword>
<dbReference type="PANTHER" id="PTHR34219">
    <property type="entry name" value="IRON-REGULATED INNER MEMBRANE PROTEIN-RELATED"/>
    <property type="match status" value="1"/>
</dbReference>
<keyword evidence="1" id="KW-0812">Transmembrane</keyword>
<dbReference type="PANTHER" id="PTHR34219:SF4">
    <property type="entry name" value="PEPSY DOMAIN-CONTAINING PROTEIN"/>
    <property type="match status" value="1"/>
</dbReference>
<comment type="caution">
    <text evidence="2">The sequence shown here is derived from an EMBL/GenBank/DDBJ whole genome shotgun (WGS) entry which is preliminary data.</text>
</comment>
<evidence type="ECO:0008006" key="4">
    <source>
        <dbReference type="Google" id="ProtNLM"/>
    </source>
</evidence>
<feature type="transmembrane region" description="Helical" evidence="1">
    <location>
        <begin position="329"/>
        <end position="350"/>
    </location>
</feature>
<feature type="transmembrane region" description="Helical" evidence="1">
    <location>
        <begin position="137"/>
        <end position="166"/>
    </location>
</feature>
<proteinExistence type="predicted"/>
<accession>A0ABX5P5P3</accession>